<protein>
    <submittedName>
        <fullName evidence="1">Uncharacterized protein</fullName>
    </submittedName>
</protein>
<keyword evidence="2" id="KW-1185">Reference proteome</keyword>
<reference evidence="1" key="1">
    <citation type="journal article" date="2021" name="New Phytol.">
        <title>Evolutionary innovations through gain and loss of genes in the ectomycorrhizal Boletales.</title>
        <authorList>
            <person name="Wu G."/>
            <person name="Miyauchi S."/>
            <person name="Morin E."/>
            <person name="Kuo A."/>
            <person name="Drula E."/>
            <person name="Varga T."/>
            <person name="Kohler A."/>
            <person name="Feng B."/>
            <person name="Cao Y."/>
            <person name="Lipzen A."/>
            <person name="Daum C."/>
            <person name="Hundley H."/>
            <person name="Pangilinan J."/>
            <person name="Johnson J."/>
            <person name="Barry K."/>
            <person name="LaButti K."/>
            <person name="Ng V."/>
            <person name="Ahrendt S."/>
            <person name="Min B."/>
            <person name="Choi I.G."/>
            <person name="Park H."/>
            <person name="Plett J.M."/>
            <person name="Magnuson J."/>
            <person name="Spatafora J.W."/>
            <person name="Nagy L.G."/>
            <person name="Henrissat B."/>
            <person name="Grigoriev I.V."/>
            <person name="Yang Z.L."/>
            <person name="Xu J."/>
            <person name="Martin F.M."/>
        </authorList>
    </citation>
    <scope>NUCLEOTIDE SEQUENCE</scope>
    <source>
        <strain evidence="1">KUC20120723A-06</strain>
    </source>
</reference>
<evidence type="ECO:0000313" key="1">
    <source>
        <dbReference type="EMBL" id="KAH7918968.1"/>
    </source>
</evidence>
<comment type="caution">
    <text evidence="1">The sequence shown here is derived from an EMBL/GenBank/DDBJ whole genome shotgun (WGS) entry which is preliminary data.</text>
</comment>
<name>A0ACB8B1J3_9AGAM</name>
<proteinExistence type="predicted"/>
<dbReference type="EMBL" id="MU266710">
    <property type="protein sequence ID" value="KAH7918968.1"/>
    <property type="molecule type" value="Genomic_DNA"/>
</dbReference>
<sequence length="329" mass="36303">MRGPEPLIRFAFPSPHRPLNILHPDARSCNADPESTKSMSATVSAAIEEPSTTWPTKPHNPASTAEHRETATNECSPAIWGVGGCLIPMDVDTQYSAGLNYQAGRVTQSHWRDVLDSLKFGGTNQVVRVVRVKVGIFNAGARQMPPVDLVGLGLFSSCPRAHLCQFGLDEDLESNDVREALLEERFALLDERDALLNERDILLDETIPFEEREVLLEEAQELLEDVSYFVARAREVIRCNMDHLPNAADIDDNHAAGLVQPGAQLQRKFVTKARVQLSSRHIMTVVVIIVVAVILCATVLINDDAGILGRLFAVFNPGCISIWMVTHQP</sequence>
<accession>A0ACB8B1J3</accession>
<organism evidence="1 2">
    <name type="scientific">Leucogyrophana mollusca</name>
    <dbReference type="NCBI Taxonomy" id="85980"/>
    <lineage>
        <taxon>Eukaryota</taxon>
        <taxon>Fungi</taxon>
        <taxon>Dikarya</taxon>
        <taxon>Basidiomycota</taxon>
        <taxon>Agaricomycotina</taxon>
        <taxon>Agaricomycetes</taxon>
        <taxon>Agaricomycetidae</taxon>
        <taxon>Boletales</taxon>
        <taxon>Boletales incertae sedis</taxon>
        <taxon>Leucogyrophana</taxon>
    </lineage>
</organism>
<gene>
    <name evidence="1" type="ORF">BV22DRAFT_1051385</name>
</gene>
<dbReference type="Proteomes" id="UP000790709">
    <property type="component" value="Unassembled WGS sequence"/>
</dbReference>
<evidence type="ECO:0000313" key="2">
    <source>
        <dbReference type="Proteomes" id="UP000790709"/>
    </source>
</evidence>